<feature type="domain" description="RNA polymerase sigma factor 70 region 1.1" evidence="1">
    <location>
        <begin position="4"/>
        <end position="58"/>
    </location>
</feature>
<name>A0A1M7TJA8_9BRAD</name>
<dbReference type="Proteomes" id="UP000184096">
    <property type="component" value="Chromosome I"/>
</dbReference>
<organism evidence="2 3">
    <name type="scientific">Bradyrhizobium erythrophlei</name>
    <dbReference type="NCBI Taxonomy" id="1437360"/>
    <lineage>
        <taxon>Bacteria</taxon>
        <taxon>Pseudomonadati</taxon>
        <taxon>Pseudomonadota</taxon>
        <taxon>Alphaproteobacteria</taxon>
        <taxon>Hyphomicrobiales</taxon>
        <taxon>Nitrobacteraceae</taxon>
        <taxon>Bradyrhizobium</taxon>
    </lineage>
</organism>
<dbReference type="GO" id="GO:0016987">
    <property type="term" value="F:sigma factor activity"/>
    <property type="evidence" value="ECO:0007669"/>
    <property type="project" value="InterPro"/>
</dbReference>
<dbReference type="OrthoDB" id="8254688at2"/>
<reference evidence="3" key="1">
    <citation type="submission" date="2016-11" db="EMBL/GenBank/DDBJ databases">
        <authorList>
            <person name="Varghese N."/>
            <person name="Submissions S."/>
        </authorList>
    </citation>
    <scope>NUCLEOTIDE SEQUENCE [LARGE SCALE GENOMIC DNA]</scope>
    <source>
        <strain evidence="3">GAS401</strain>
    </source>
</reference>
<gene>
    <name evidence="2" type="ORF">SAMN05444170_1854</name>
</gene>
<dbReference type="Pfam" id="PF03979">
    <property type="entry name" value="Sigma70_r1_1"/>
    <property type="match status" value="1"/>
</dbReference>
<dbReference type="GO" id="GO:0003677">
    <property type="term" value="F:DNA binding"/>
    <property type="evidence" value="ECO:0007669"/>
    <property type="project" value="InterPro"/>
</dbReference>
<dbReference type="Gene3D" id="1.10.220.120">
    <property type="entry name" value="Sigma-70 factor, region 1.1"/>
    <property type="match status" value="1"/>
</dbReference>
<dbReference type="InterPro" id="IPR007127">
    <property type="entry name" value="RNA_pol_sigma_70_r1_1"/>
</dbReference>
<dbReference type="InterPro" id="IPR042189">
    <property type="entry name" value="RNA_pol_sigma_70_r1_1_sf"/>
</dbReference>
<dbReference type="RefSeq" id="WP_072825965.1">
    <property type="nucleotide sequence ID" value="NZ_LT670849.1"/>
</dbReference>
<accession>A0A1M7TJA8</accession>
<evidence type="ECO:0000313" key="2">
    <source>
        <dbReference type="EMBL" id="SHN70842.1"/>
    </source>
</evidence>
<keyword evidence="3" id="KW-1185">Reference proteome</keyword>
<evidence type="ECO:0000259" key="1">
    <source>
        <dbReference type="Pfam" id="PF03979"/>
    </source>
</evidence>
<proteinExistence type="predicted"/>
<dbReference type="EMBL" id="LT670849">
    <property type="protein sequence ID" value="SHN70842.1"/>
    <property type="molecule type" value="Genomic_DNA"/>
</dbReference>
<evidence type="ECO:0000313" key="3">
    <source>
        <dbReference type="Proteomes" id="UP000184096"/>
    </source>
</evidence>
<protein>
    <submittedName>
        <fullName evidence="2">Sigma-70 factor, region 1.1</fullName>
    </submittedName>
</protein>
<dbReference type="AlphaFoldDB" id="A0A1M7TJA8"/>
<sequence length="60" mass="6685">MRNEIVRKAIELGRPHGFVTFDQLDELLRVEMQAETMAPEDIEALLGALSDEGINVVEAC</sequence>